<dbReference type="Proteomes" id="UP000000602">
    <property type="component" value="Chromosome"/>
</dbReference>
<dbReference type="PANTHER" id="PTHR43031">
    <property type="entry name" value="FAD-DEPENDENT OXIDOREDUCTASE"/>
    <property type="match status" value="1"/>
</dbReference>
<accession>Q6AK85</accession>
<dbReference type="CDD" id="cd00158">
    <property type="entry name" value="RHOD"/>
    <property type="match status" value="1"/>
</dbReference>
<dbReference type="STRING" id="177439.DP2512"/>
<evidence type="ECO:0000313" key="3">
    <source>
        <dbReference type="Proteomes" id="UP000000602"/>
    </source>
</evidence>
<name>Q6AK85_DESPS</name>
<feature type="domain" description="Rhodanese" evidence="1">
    <location>
        <begin position="33"/>
        <end position="117"/>
    </location>
</feature>
<dbReference type="OrthoDB" id="9807812at2"/>
<reference evidence="3" key="1">
    <citation type="journal article" date="2004" name="Environ. Microbiol.">
        <title>The genome of Desulfotalea psychrophila, a sulfate-reducing bacterium from permanently cold Arctic sediments.</title>
        <authorList>
            <person name="Rabus R."/>
            <person name="Ruepp A."/>
            <person name="Frickey T."/>
            <person name="Rattei T."/>
            <person name="Fartmann B."/>
            <person name="Stark M."/>
            <person name="Bauer M."/>
            <person name="Zibat A."/>
            <person name="Lombardot T."/>
            <person name="Becker I."/>
            <person name="Amann J."/>
            <person name="Gellner K."/>
            <person name="Teeling H."/>
            <person name="Leuschner W.D."/>
            <person name="Gloeckner F.-O."/>
            <person name="Lupas A.N."/>
            <person name="Amann R."/>
            <person name="Klenk H.-P."/>
        </authorList>
    </citation>
    <scope>NUCLEOTIDE SEQUENCE [LARGE SCALE GENOMIC DNA]</scope>
    <source>
        <strain evidence="3">DSM 12343 / LSv54</strain>
    </source>
</reference>
<dbReference type="InterPro" id="IPR036873">
    <property type="entry name" value="Rhodanese-like_dom_sf"/>
</dbReference>
<dbReference type="eggNOG" id="COG0607">
    <property type="taxonomic scope" value="Bacteria"/>
</dbReference>
<dbReference type="RefSeq" id="WP_011189753.1">
    <property type="nucleotide sequence ID" value="NC_006138.1"/>
</dbReference>
<dbReference type="SMART" id="SM00450">
    <property type="entry name" value="RHOD"/>
    <property type="match status" value="1"/>
</dbReference>
<dbReference type="Pfam" id="PF00581">
    <property type="entry name" value="Rhodanese"/>
    <property type="match status" value="1"/>
</dbReference>
<gene>
    <name evidence="2" type="ordered locus">DP2512</name>
</gene>
<dbReference type="InterPro" id="IPR001763">
    <property type="entry name" value="Rhodanese-like_dom"/>
</dbReference>
<proteinExistence type="predicted"/>
<organism evidence="2 3">
    <name type="scientific">Desulfotalea psychrophila (strain LSv54 / DSM 12343)</name>
    <dbReference type="NCBI Taxonomy" id="177439"/>
    <lineage>
        <taxon>Bacteria</taxon>
        <taxon>Pseudomonadati</taxon>
        <taxon>Thermodesulfobacteriota</taxon>
        <taxon>Desulfobulbia</taxon>
        <taxon>Desulfobulbales</taxon>
        <taxon>Desulfocapsaceae</taxon>
        <taxon>Desulfotalea</taxon>
    </lineage>
</organism>
<sequence>MNNFNQVLQEMDFDFLGAGKHSMSVEAMRKALGNDHFLFLDVRTESERDYLRLPFASHIPLSELPTRLKELPQEKCIVPFCSSIFRGAVAYTYLRGNGFKEVKILTASMEDIVSAFKPGPLAKMLA</sequence>
<dbReference type="EMBL" id="CR522870">
    <property type="protein sequence ID" value="CAG37241.1"/>
    <property type="molecule type" value="Genomic_DNA"/>
</dbReference>
<dbReference type="Gene3D" id="3.40.250.10">
    <property type="entry name" value="Rhodanese-like domain"/>
    <property type="match status" value="1"/>
</dbReference>
<dbReference type="PANTHER" id="PTHR43031:SF1">
    <property type="entry name" value="PYRIDINE NUCLEOTIDE-DISULPHIDE OXIDOREDUCTASE"/>
    <property type="match status" value="1"/>
</dbReference>
<dbReference type="KEGG" id="dps:DP2512"/>
<dbReference type="InterPro" id="IPR050229">
    <property type="entry name" value="GlpE_sulfurtransferase"/>
</dbReference>
<evidence type="ECO:0000259" key="1">
    <source>
        <dbReference type="PROSITE" id="PS50206"/>
    </source>
</evidence>
<keyword evidence="3" id="KW-1185">Reference proteome</keyword>
<evidence type="ECO:0000313" key="2">
    <source>
        <dbReference type="EMBL" id="CAG37241.1"/>
    </source>
</evidence>
<dbReference type="HOGENOM" id="CLU_089574_11_0_7"/>
<dbReference type="PROSITE" id="PS50206">
    <property type="entry name" value="RHODANESE_3"/>
    <property type="match status" value="1"/>
</dbReference>
<dbReference type="SUPFAM" id="SSF52821">
    <property type="entry name" value="Rhodanese/Cell cycle control phosphatase"/>
    <property type="match status" value="1"/>
</dbReference>
<protein>
    <recommendedName>
        <fullName evidence="1">Rhodanese domain-containing protein</fullName>
    </recommendedName>
</protein>
<dbReference type="AlphaFoldDB" id="Q6AK85"/>